<gene>
    <name evidence="8" type="ORF">ACPOL_5899</name>
</gene>
<dbReference type="FunFam" id="3.30.540.10:FF:000003">
    <property type="entry name" value="Inositol-1-monophosphatase"/>
    <property type="match status" value="1"/>
</dbReference>
<dbReference type="AlphaFoldDB" id="A0A2Z5G7A2"/>
<feature type="binding site" evidence="6">
    <location>
        <position position="73"/>
    </location>
    <ligand>
        <name>Mg(2+)</name>
        <dbReference type="ChEBI" id="CHEBI:18420"/>
        <label>1</label>
        <note>catalytic</note>
    </ligand>
</feature>
<dbReference type="PRINTS" id="PR00377">
    <property type="entry name" value="IMPHPHTASES"/>
</dbReference>
<evidence type="ECO:0000313" key="8">
    <source>
        <dbReference type="EMBL" id="AXC15143.1"/>
    </source>
</evidence>
<evidence type="ECO:0000256" key="4">
    <source>
        <dbReference type="ARBA" id="ARBA00022801"/>
    </source>
</evidence>
<dbReference type="Proteomes" id="UP000253606">
    <property type="component" value="Chromosome"/>
</dbReference>
<organism evidence="8 9">
    <name type="scientific">Acidisarcina polymorpha</name>
    <dbReference type="NCBI Taxonomy" id="2211140"/>
    <lineage>
        <taxon>Bacteria</taxon>
        <taxon>Pseudomonadati</taxon>
        <taxon>Acidobacteriota</taxon>
        <taxon>Terriglobia</taxon>
        <taxon>Terriglobales</taxon>
        <taxon>Acidobacteriaceae</taxon>
        <taxon>Acidisarcina</taxon>
    </lineage>
</organism>
<dbReference type="SUPFAM" id="SSF56655">
    <property type="entry name" value="Carbohydrate phosphatase"/>
    <property type="match status" value="1"/>
</dbReference>
<reference evidence="8 9" key="1">
    <citation type="journal article" date="2018" name="Front. Microbiol.">
        <title>Hydrolytic Capabilities as a Key to Environmental Success: Chitinolytic and Cellulolytic Acidobacteria From Acidic Sub-arctic Soils and Boreal Peatlands.</title>
        <authorList>
            <person name="Belova S.E."/>
            <person name="Ravin N.V."/>
            <person name="Pankratov T.A."/>
            <person name="Rakitin A.L."/>
            <person name="Ivanova A.A."/>
            <person name="Beletsky A.V."/>
            <person name="Mardanov A.V."/>
            <person name="Sinninghe Damste J.S."/>
            <person name="Dedysh S.N."/>
        </authorList>
    </citation>
    <scope>NUCLEOTIDE SEQUENCE [LARGE SCALE GENOMIC DNA]</scope>
    <source>
        <strain evidence="8 9">SBC82</strain>
    </source>
</reference>
<dbReference type="GO" id="GO:0006020">
    <property type="term" value="P:inositol metabolic process"/>
    <property type="evidence" value="ECO:0007669"/>
    <property type="project" value="TreeGrafter"/>
</dbReference>
<comment type="catalytic activity">
    <reaction evidence="1 7">
        <text>a myo-inositol phosphate + H2O = myo-inositol + phosphate</text>
        <dbReference type="Rhea" id="RHEA:24056"/>
        <dbReference type="ChEBI" id="CHEBI:15377"/>
        <dbReference type="ChEBI" id="CHEBI:17268"/>
        <dbReference type="ChEBI" id="CHEBI:43474"/>
        <dbReference type="ChEBI" id="CHEBI:84139"/>
        <dbReference type="EC" id="3.1.3.25"/>
    </reaction>
</comment>
<evidence type="ECO:0000313" key="9">
    <source>
        <dbReference type="Proteomes" id="UP000253606"/>
    </source>
</evidence>
<dbReference type="EMBL" id="CP030840">
    <property type="protein sequence ID" value="AXC15143.1"/>
    <property type="molecule type" value="Genomic_DNA"/>
</dbReference>
<dbReference type="Gene3D" id="3.40.190.80">
    <property type="match status" value="1"/>
</dbReference>
<comment type="similarity">
    <text evidence="7">Belongs to the inositol monophosphatase superfamily.</text>
</comment>
<dbReference type="EC" id="3.1.3.25" evidence="7"/>
<feature type="binding site" evidence="6">
    <location>
        <position position="89"/>
    </location>
    <ligand>
        <name>Mg(2+)</name>
        <dbReference type="ChEBI" id="CHEBI:18420"/>
        <label>1</label>
        <note>catalytic</note>
    </ligand>
</feature>
<dbReference type="KEGG" id="abas:ACPOL_5899"/>
<dbReference type="GO" id="GO:0046872">
    <property type="term" value="F:metal ion binding"/>
    <property type="evidence" value="ECO:0007669"/>
    <property type="project" value="UniProtKB-KW"/>
</dbReference>
<dbReference type="PROSITE" id="PS00629">
    <property type="entry name" value="IMP_1"/>
    <property type="match status" value="1"/>
</dbReference>
<dbReference type="PANTHER" id="PTHR20854:SF4">
    <property type="entry name" value="INOSITOL-1-MONOPHOSPHATASE-RELATED"/>
    <property type="match status" value="1"/>
</dbReference>
<dbReference type="InterPro" id="IPR022337">
    <property type="entry name" value="Inositol_monophosphatase_SuhB"/>
</dbReference>
<sequence>MNILPTQVDLPFAGPAAAIAMEAGALIRGYFENGVATEYKGDADLVTEADRASERLIVERLNTRFPSHGVFGEEGSRGQMDAEYRWYIDPVDGTTNFAHGYPVFCVSMGLERRSPGLAADQDGEMVAAVIYDPTRNELFVAEKGSGAYLNGRRIHASSTATMAEALLATGFPSRKRHESPNVHFYQEITLRSHGVRRAGSAALDLAYTACGRFDGYWEFNLNPWDTSAGFLLVTEAGGTVTCFDGSPFALASKEVLATNGLLLSEMMGVFEDLFAGRNITPLVAPEAFASTQTGRK</sequence>
<dbReference type="OrthoDB" id="9772456at2"/>
<dbReference type="InterPro" id="IPR020583">
    <property type="entry name" value="Inositol_monoP_metal-BS"/>
</dbReference>
<feature type="binding site" evidence="6">
    <location>
        <position position="92"/>
    </location>
    <ligand>
        <name>Mg(2+)</name>
        <dbReference type="ChEBI" id="CHEBI:18420"/>
        <label>1</label>
        <note>catalytic</note>
    </ligand>
</feature>
<evidence type="ECO:0000256" key="3">
    <source>
        <dbReference type="ARBA" id="ARBA00022723"/>
    </source>
</evidence>
<evidence type="ECO:0000256" key="7">
    <source>
        <dbReference type="RuleBase" id="RU364068"/>
    </source>
</evidence>
<dbReference type="InterPro" id="IPR033942">
    <property type="entry name" value="IMPase"/>
</dbReference>
<keyword evidence="5 6" id="KW-0460">Magnesium</keyword>
<dbReference type="Pfam" id="PF00459">
    <property type="entry name" value="Inositol_P"/>
    <property type="match status" value="1"/>
</dbReference>
<evidence type="ECO:0000256" key="1">
    <source>
        <dbReference type="ARBA" id="ARBA00001033"/>
    </source>
</evidence>
<dbReference type="RefSeq" id="WP_114209770.1">
    <property type="nucleotide sequence ID" value="NZ_CP030840.1"/>
</dbReference>
<dbReference type="GO" id="GO:0007165">
    <property type="term" value="P:signal transduction"/>
    <property type="evidence" value="ECO:0007669"/>
    <property type="project" value="TreeGrafter"/>
</dbReference>
<evidence type="ECO:0000256" key="2">
    <source>
        <dbReference type="ARBA" id="ARBA00001946"/>
    </source>
</evidence>
<name>A0A2Z5G7A2_9BACT</name>
<proteinExistence type="inferred from homology"/>
<protein>
    <recommendedName>
        <fullName evidence="7">Inositol-1-monophosphatase</fullName>
        <ecNumber evidence="7">3.1.3.25</ecNumber>
    </recommendedName>
</protein>
<dbReference type="PANTHER" id="PTHR20854">
    <property type="entry name" value="INOSITOL MONOPHOSPHATASE"/>
    <property type="match status" value="1"/>
</dbReference>
<keyword evidence="9" id="KW-1185">Reference proteome</keyword>
<dbReference type="CDD" id="cd01639">
    <property type="entry name" value="IMPase"/>
    <property type="match status" value="1"/>
</dbReference>
<dbReference type="PRINTS" id="PR01959">
    <property type="entry name" value="SBIMPHPHTASE"/>
</dbReference>
<feature type="binding site" evidence="6">
    <location>
        <position position="225"/>
    </location>
    <ligand>
        <name>Mg(2+)</name>
        <dbReference type="ChEBI" id="CHEBI:18420"/>
        <label>1</label>
        <note>catalytic</note>
    </ligand>
</feature>
<keyword evidence="3 6" id="KW-0479">Metal-binding</keyword>
<dbReference type="Gene3D" id="3.30.540.10">
    <property type="entry name" value="Fructose-1,6-Bisphosphatase, subunit A, domain 1"/>
    <property type="match status" value="1"/>
</dbReference>
<dbReference type="InterPro" id="IPR000760">
    <property type="entry name" value="Inositol_monophosphatase-like"/>
</dbReference>
<evidence type="ECO:0000256" key="5">
    <source>
        <dbReference type="ARBA" id="ARBA00022842"/>
    </source>
</evidence>
<evidence type="ECO:0000256" key="6">
    <source>
        <dbReference type="PIRSR" id="PIRSR600760-2"/>
    </source>
</evidence>
<keyword evidence="4 7" id="KW-0378">Hydrolase</keyword>
<accession>A0A2Z5G7A2</accession>
<comment type="cofactor">
    <cofactor evidence="2 6 7">
        <name>Mg(2+)</name>
        <dbReference type="ChEBI" id="CHEBI:18420"/>
    </cofactor>
</comment>
<dbReference type="GO" id="GO:0008934">
    <property type="term" value="F:inositol monophosphate 1-phosphatase activity"/>
    <property type="evidence" value="ECO:0007669"/>
    <property type="project" value="InterPro"/>
</dbReference>